<dbReference type="OrthoDB" id="9789524at2"/>
<evidence type="ECO:0000259" key="1">
    <source>
        <dbReference type="Pfam" id="PF04326"/>
    </source>
</evidence>
<feature type="domain" description="Schlafen AlbA-2" evidence="1">
    <location>
        <begin position="13"/>
        <end position="127"/>
    </location>
</feature>
<dbReference type="InterPro" id="IPR038461">
    <property type="entry name" value="Schlafen_AlbA_2_dom_sf"/>
</dbReference>
<dbReference type="RefSeq" id="WP_004074568.1">
    <property type="nucleotide sequence ID" value="NZ_CM001488.1"/>
</dbReference>
<proteinExistence type="predicted"/>
<sequence>MPDDIAELFAAPEGKTLEFKRDLSSMKQIMKTVVAFANTAGGKLIIGKDDDGRVFGVEDPLLAEEKLSNAIADSIMPLIMPDIEIISWEGRPLILIRVVHWPGPFYIKSQGPLEGTYIRLGSTNRKAGPEFIAEIERMHKNKSFDQLPCPAFDIEALDIPFLQTR</sequence>
<name>I5B602_9BACT</name>
<gene>
    <name evidence="2" type="ORF">DespoDRAFT_03119</name>
</gene>
<dbReference type="Pfam" id="PF04326">
    <property type="entry name" value="SLFN_AlbA_2"/>
    <property type="match status" value="1"/>
</dbReference>
<reference evidence="2 3" key="2">
    <citation type="submission" date="2012-02" db="EMBL/GenBank/DDBJ databases">
        <title>Improved High-Quality Draft sequence of Desulfobacter postgatei 2ac9.</title>
        <authorList>
            <consortium name="US DOE Joint Genome Institute"/>
            <person name="Lucas S."/>
            <person name="Han J."/>
            <person name="Lapidus A."/>
            <person name="Cheng J.-F."/>
            <person name="Goodwin L."/>
            <person name="Pitluck S."/>
            <person name="Peters L."/>
            <person name="Ovchinnikova G."/>
            <person name="Held B."/>
            <person name="Detter J.C."/>
            <person name="Han C."/>
            <person name="Tapia R."/>
            <person name="Land M."/>
            <person name="Hauser L."/>
            <person name="Kyrpides N."/>
            <person name="Ivanova N."/>
            <person name="Pagani I."/>
            <person name="Orellana R."/>
            <person name="Lovley D."/>
            <person name="Woyke T."/>
        </authorList>
    </citation>
    <scope>NUCLEOTIDE SEQUENCE [LARGE SCALE GENOMIC DNA]</scope>
    <source>
        <strain evidence="2 3">2ac9</strain>
    </source>
</reference>
<dbReference type="eggNOG" id="COG2865">
    <property type="taxonomic scope" value="Bacteria"/>
</dbReference>
<keyword evidence="3" id="KW-1185">Reference proteome</keyword>
<protein>
    <submittedName>
        <fullName evidence="2">Putative transcriptional regulator with HTH domain</fullName>
    </submittedName>
</protein>
<evidence type="ECO:0000313" key="2">
    <source>
        <dbReference type="EMBL" id="EIM64915.1"/>
    </source>
</evidence>
<dbReference type="InterPro" id="IPR007421">
    <property type="entry name" value="Schlafen_AlbA_2_dom"/>
</dbReference>
<organism evidence="2 3">
    <name type="scientific">Desulfobacter postgatei 2ac9</name>
    <dbReference type="NCBI Taxonomy" id="879212"/>
    <lineage>
        <taxon>Bacteria</taxon>
        <taxon>Pseudomonadati</taxon>
        <taxon>Thermodesulfobacteriota</taxon>
        <taxon>Desulfobacteria</taxon>
        <taxon>Desulfobacterales</taxon>
        <taxon>Desulfobacteraceae</taxon>
        <taxon>Desulfobacter</taxon>
    </lineage>
</organism>
<dbReference type="PANTHER" id="PTHR30595:SF6">
    <property type="entry name" value="SCHLAFEN ALBA-2 DOMAIN-CONTAINING PROTEIN"/>
    <property type="match status" value="1"/>
</dbReference>
<dbReference type="EMBL" id="CM001488">
    <property type="protein sequence ID" value="EIM64915.1"/>
    <property type="molecule type" value="Genomic_DNA"/>
</dbReference>
<dbReference type="AlphaFoldDB" id="I5B602"/>
<dbReference type="Gene3D" id="3.30.950.30">
    <property type="entry name" value="Schlafen, AAA domain"/>
    <property type="match status" value="1"/>
</dbReference>
<dbReference type="Proteomes" id="UP000005778">
    <property type="component" value="Chromosome"/>
</dbReference>
<reference evidence="2 3" key="1">
    <citation type="submission" date="2011-09" db="EMBL/GenBank/DDBJ databases">
        <authorList>
            <consortium name="US DOE Joint Genome Institute (JGI-PGF)"/>
            <person name="Lucas S."/>
            <person name="Han J."/>
            <person name="Lapidus A."/>
            <person name="Cheng J.-F."/>
            <person name="Goodwin L."/>
            <person name="Pitluck S."/>
            <person name="Peters L."/>
            <person name="Land M.L."/>
            <person name="Hauser L."/>
            <person name="Orellana R."/>
            <person name="Lovley D."/>
            <person name="Woyke T.J."/>
        </authorList>
    </citation>
    <scope>NUCLEOTIDE SEQUENCE [LARGE SCALE GENOMIC DNA]</scope>
    <source>
        <strain evidence="2 3">2ac9</strain>
    </source>
</reference>
<dbReference type="STRING" id="879212.DespoDRAFT_03119"/>
<dbReference type="HOGENOM" id="CLU_1608216_0_0_7"/>
<accession>I5B602</accession>
<evidence type="ECO:0000313" key="3">
    <source>
        <dbReference type="Proteomes" id="UP000005778"/>
    </source>
</evidence>
<dbReference type="PANTHER" id="PTHR30595">
    <property type="entry name" value="GLPR-RELATED TRANSCRIPTIONAL REPRESSOR"/>
    <property type="match status" value="1"/>
</dbReference>